<dbReference type="InterPro" id="IPR036812">
    <property type="entry name" value="NAD(P)_OxRdtase_dom_sf"/>
</dbReference>
<comment type="similarity">
    <text evidence="1">Belongs to the aldo/keto reductase family.</text>
</comment>
<dbReference type="PANTHER" id="PTHR43827:SF3">
    <property type="entry name" value="NADP-DEPENDENT OXIDOREDUCTASE DOMAIN-CONTAINING PROTEIN"/>
    <property type="match status" value="1"/>
</dbReference>
<keyword evidence="2" id="KW-0521">NADP</keyword>
<evidence type="ECO:0000313" key="5">
    <source>
        <dbReference type="EMBL" id="THW72188.1"/>
    </source>
</evidence>
<evidence type="ECO:0000259" key="4">
    <source>
        <dbReference type="Pfam" id="PF00248"/>
    </source>
</evidence>
<dbReference type="EMBL" id="QZAO01000243">
    <property type="protein sequence ID" value="THW72188.1"/>
    <property type="molecule type" value="Genomic_DNA"/>
</dbReference>
<sequence>MADSDICTKTYRLSNGDNLSISCEPDEIVDTKQDHTFQLLVWEHGKVQRRHFYEAKILRYWLTQGTGGLGTDDDKTLEDSIIHALHSGYRLIDTAQYYGIESVVGRAVRNSGIPREKITVITKFWSQWHHDPAEALRISLQDLDIGYVDIFLMHWPFATTPDPERKYLRKDQSPTFIETWNMMEELVGPRCRAIGVSNFAQTTLDELLPRCRVVPVVNQVELHAFNPNHKLVPYCESKGIHVMSWSTMGGEREGEANLIHTHELFKTMAKEHQCSTGVVSLSWATQRGVTVIPKSSSKTRIAENIKLVALSDDEMAKINDASETIVKYRVSDLIKELYVEVDGKETFQGWTLEELGWTDKDGKWLT</sequence>
<accession>A0A4S9A073</accession>
<dbReference type="PROSITE" id="PS00063">
    <property type="entry name" value="ALDOKETO_REDUCTASE_3"/>
    <property type="match status" value="1"/>
</dbReference>
<dbReference type="Proteomes" id="UP000308802">
    <property type="component" value="Unassembled WGS sequence"/>
</dbReference>
<dbReference type="Gene3D" id="3.20.20.100">
    <property type="entry name" value="NADP-dependent oxidoreductase domain"/>
    <property type="match status" value="1"/>
</dbReference>
<comment type="caution">
    <text evidence="5">The sequence shown here is derived from an EMBL/GenBank/DDBJ whole genome shotgun (WGS) entry which is preliminary data.</text>
</comment>
<dbReference type="PROSITE" id="PS00798">
    <property type="entry name" value="ALDOKETO_REDUCTASE_1"/>
    <property type="match status" value="1"/>
</dbReference>
<reference evidence="5 6" key="1">
    <citation type="submission" date="2018-10" db="EMBL/GenBank/DDBJ databases">
        <title>Fifty Aureobasidium pullulans genomes reveal a recombining polyextremotolerant generalist.</title>
        <authorList>
            <person name="Gostincar C."/>
            <person name="Turk M."/>
            <person name="Zajc J."/>
            <person name="Gunde-Cimerman N."/>
        </authorList>
    </citation>
    <scope>NUCLEOTIDE SEQUENCE [LARGE SCALE GENOMIC DNA]</scope>
    <source>
        <strain evidence="5 6">EXF-10659</strain>
    </source>
</reference>
<dbReference type="PRINTS" id="PR00069">
    <property type="entry name" value="ALDKETRDTASE"/>
</dbReference>
<dbReference type="InterPro" id="IPR020471">
    <property type="entry name" value="AKR"/>
</dbReference>
<evidence type="ECO:0000256" key="3">
    <source>
        <dbReference type="ARBA" id="ARBA00023002"/>
    </source>
</evidence>
<feature type="domain" description="NADP-dependent oxidoreductase" evidence="4">
    <location>
        <begin position="65"/>
        <end position="322"/>
    </location>
</feature>
<dbReference type="InterPro" id="IPR018170">
    <property type="entry name" value="Aldo/ket_reductase_CS"/>
</dbReference>
<dbReference type="Pfam" id="PF00248">
    <property type="entry name" value="Aldo_ket_red"/>
    <property type="match status" value="1"/>
</dbReference>
<name>A0A4S9A073_AURPU</name>
<evidence type="ECO:0000313" key="6">
    <source>
        <dbReference type="Proteomes" id="UP000308802"/>
    </source>
</evidence>
<protein>
    <recommendedName>
        <fullName evidence="4">NADP-dependent oxidoreductase domain-containing protein</fullName>
    </recommendedName>
</protein>
<gene>
    <name evidence="5" type="ORF">D6D19_06723</name>
</gene>
<dbReference type="GO" id="GO:0016616">
    <property type="term" value="F:oxidoreductase activity, acting on the CH-OH group of donors, NAD or NADP as acceptor"/>
    <property type="evidence" value="ECO:0007669"/>
    <property type="project" value="UniProtKB-ARBA"/>
</dbReference>
<dbReference type="CDD" id="cd19071">
    <property type="entry name" value="AKR_AKR1-5-like"/>
    <property type="match status" value="1"/>
</dbReference>
<evidence type="ECO:0000256" key="1">
    <source>
        <dbReference type="ARBA" id="ARBA00007905"/>
    </source>
</evidence>
<organism evidence="5 6">
    <name type="scientific">Aureobasidium pullulans</name>
    <name type="common">Black yeast</name>
    <name type="synonym">Pullularia pullulans</name>
    <dbReference type="NCBI Taxonomy" id="5580"/>
    <lineage>
        <taxon>Eukaryota</taxon>
        <taxon>Fungi</taxon>
        <taxon>Dikarya</taxon>
        <taxon>Ascomycota</taxon>
        <taxon>Pezizomycotina</taxon>
        <taxon>Dothideomycetes</taxon>
        <taxon>Dothideomycetidae</taxon>
        <taxon>Dothideales</taxon>
        <taxon>Saccotheciaceae</taxon>
        <taxon>Aureobasidium</taxon>
    </lineage>
</organism>
<dbReference type="PROSITE" id="PS00062">
    <property type="entry name" value="ALDOKETO_REDUCTASE_2"/>
    <property type="match status" value="1"/>
</dbReference>
<evidence type="ECO:0000256" key="2">
    <source>
        <dbReference type="ARBA" id="ARBA00022857"/>
    </source>
</evidence>
<proteinExistence type="inferred from homology"/>
<dbReference type="AlphaFoldDB" id="A0A4S9A073"/>
<dbReference type="PANTHER" id="PTHR43827">
    <property type="entry name" value="2,5-DIKETO-D-GLUCONIC ACID REDUCTASE"/>
    <property type="match status" value="1"/>
</dbReference>
<keyword evidence="3" id="KW-0560">Oxidoreductase</keyword>
<dbReference type="InterPro" id="IPR023210">
    <property type="entry name" value="NADP_OxRdtase_dom"/>
</dbReference>
<dbReference type="SUPFAM" id="SSF51430">
    <property type="entry name" value="NAD(P)-linked oxidoreductase"/>
    <property type="match status" value="1"/>
</dbReference>